<evidence type="ECO:0000313" key="8">
    <source>
        <dbReference type="EMBL" id="RYR27849.1"/>
    </source>
</evidence>
<evidence type="ECO:0000256" key="3">
    <source>
        <dbReference type="ARBA" id="ARBA00022692"/>
    </source>
</evidence>
<proteinExistence type="predicted"/>
<evidence type="ECO:0000256" key="7">
    <source>
        <dbReference type="ARBA" id="ARBA00023180"/>
    </source>
</evidence>
<dbReference type="GO" id="GO:0004674">
    <property type="term" value="F:protein serine/threonine kinase activity"/>
    <property type="evidence" value="ECO:0007669"/>
    <property type="project" value="UniProtKB-KW"/>
</dbReference>
<dbReference type="Proteomes" id="UP000289738">
    <property type="component" value="Chromosome B01"/>
</dbReference>
<accession>A0A445AN51</accession>
<dbReference type="AlphaFoldDB" id="A0A445AN51"/>
<keyword evidence="2" id="KW-0723">Serine/threonine-protein kinase</keyword>
<dbReference type="InterPro" id="IPR045874">
    <property type="entry name" value="LRK10/LRL21-25-like"/>
</dbReference>
<sequence length="108" mass="12094">MYKVVEMLEGPLQSVSCPPKPVMSSPTRPPELIKTYGTATPARFNYAEVKQMTNSFQKKLGQGVYGIAFIYEFMPNSSLDKFTYKQGSSRLISNLDRGTLYQITISIA</sequence>
<keyword evidence="2" id="KW-0808">Transferase</keyword>
<gene>
    <name evidence="8" type="ORF">Ahy_B01g051911</name>
</gene>
<dbReference type="PANTHER" id="PTHR27009">
    <property type="entry name" value="RUST RESISTANCE KINASE LR10-RELATED"/>
    <property type="match status" value="1"/>
</dbReference>
<organism evidence="8 9">
    <name type="scientific">Arachis hypogaea</name>
    <name type="common">Peanut</name>
    <dbReference type="NCBI Taxonomy" id="3818"/>
    <lineage>
        <taxon>Eukaryota</taxon>
        <taxon>Viridiplantae</taxon>
        <taxon>Streptophyta</taxon>
        <taxon>Embryophyta</taxon>
        <taxon>Tracheophyta</taxon>
        <taxon>Spermatophyta</taxon>
        <taxon>Magnoliopsida</taxon>
        <taxon>eudicotyledons</taxon>
        <taxon>Gunneridae</taxon>
        <taxon>Pentapetalae</taxon>
        <taxon>rosids</taxon>
        <taxon>fabids</taxon>
        <taxon>Fabales</taxon>
        <taxon>Fabaceae</taxon>
        <taxon>Papilionoideae</taxon>
        <taxon>50 kb inversion clade</taxon>
        <taxon>dalbergioids sensu lato</taxon>
        <taxon>Dalbergieae</taxon>
        <taxon>Pterocarpus clade</taxon>
        <taxon>Arachis</taxon>
    </lineage>
</organism>
<comment type="subcellular location">
    <subcellularLocation>
        <location evidence="1">Membrane</location>
        <topology evidence="1">Single-pass type I membrane protein</topology>
    </subcellularLocation>
</comment>
<dbReference type="STRING" id="3818.A0A445AN51"/>
<evidence type="ECO:0000313" key="9">
    <source>
        <dbReference type="Proteomes" id="UP000289738"/>
    </source>
</evidence>
<keyword evidence="3" id="KW-0812">Transmembrane</keyword>
<evidence type="ECO:0000256" key="2">
    <source>
        <dbReference type="ARBA" id="ARBA00022527"/>
    </source>
</evidence>
<dbReference type="GO" id="GO:0016020">
    <property type="term" value="C:membrane"/>
    <property type="evidence" value="ECO:0007669"/>
    <property type="project" value="UniProtKB-SubCell"/>
</dbReference>
<dbReference type="EMBL" id="SDMP01000011">
    <property type="protein sequence ID" value="RYR27849.1"/>
    <property type="molecule type" value="Genomic_DNA"/>
</dbReference>
<keyword evidence="9" id="KW-1185">Reference proteome</keyword>
<keyword evidence="6" id="KW-0472">Membrane</keyword>
<keyword evidence="7" id="KW-0325">Glycoprotein</keyword>
<keyword evidence="4" id="KW-0732">Signal</keyword>
<comment type="caution">
    <text evidence="8">The sequence shown here is derived from an EMBL/GenBank/DDBJ whole genome shotgun (WGS) entry which is preliminary data.</text>
</comment>
<evidence type="ECO:0000256" key="5">
    <source>
        <dbReference type="ARBA" id="ARBA00022989"/>
    </source>
</evidence>
<name>A0A445AN51_ARAHY</name>
<protein>
    <submittedName>
        <fullName evidence="8">Uncharacterized protein</fullName>
    </submittedName>
</protein>
<keyword evidence="5" id="KW-1133">Transmembrane helix</keyword>
<evidence type="ECO:0000256" key="6">
    <source>
        <dbReference type="ARBA" id="ARBA00023136"/>
    </source>
</evidence>
<evidence type="ECO:0000256" key="4">
    <source>
        <dbReference type="ARBA" id="ARBA00022729"/>
    </source>
</evidence>
<evidence type="ECO:0000256" key="1">
    <source>
        <dbReference type="ARBA" id="ARBA00004479"/>
    </source>
</evidence>
<reference evidence="8 9" key="1">
    <citation type="submission" date="2019-01" db="EMBL/GenBank/DDBJ databases">
        <title>Sequencing of cultivated peanut Arachis hypogaea provides insights into genome evolution and oil improvement.</title>
        <authorList>
            <person name="Chen X."/>
        </authorList>
    </citation>
    <scope>NUCLEOTIDE SEQUENCE [LARGE SCALE GENOMIC DNA]</scope>
    <source>
        <strain evidence="9">cv. Fuhuasheng</strain>
        <tissue evidence="8">Leaves</tissue>
    </source>
</reference>
<keyword evidence="2" id="KW-0418">Kinase</keyword>